<accession>A0A3N0V1D4</accession>
<reference evidence="3 4" key="1">
    <citation type="submission" date="2018-10" db="EMBL/GenBank/DDBJ databases">
        <authorList>
            <person name="Chen W.-M."/>
        </authorList>
    </citation>
    <scope>NUCLEOTIDE SEQUENCE [LARGE SCALE GENOMIC DNA]</scope>
    <source>
        <strain evidence="3 4">THS-13</strain>
    </source>
</reference>
<dbReference type="SUPFAM" id="SSF56281">
    <property type="entry name" value="Metallo-hydrolase/oxidoreductase"/>
    <property type="match status" value="1"/>
</dbReference>
<organism evidence="3 4">
    <name type="scientific">Stagnimonas aquatica</name>
    <dbReference type="NCBI Taxonomy" id="2689987"/>
    <lineage>
        <taxon>Bacteria</taxon>
        <taxon>Pseudomonadati</taxon>
        <taxon>Pseudomonadota</taxon>
        <taxon>Gammaproteobacteria</taxon>
        <taxon>Nevskiales</taxon>
        <taxon>Nevskiaceae</taxon>
        <taxon>Stagnimonas</taxon>
    </lineage>
</organism>
<keyword evidence="4" id="KW-1185">Reference proteome</keyword>
<dbReference type="CDD" id="cd07719">
    <property type="entry name" value="arylsulfatase_AtsA-like_MBL-fold"/>
    <property type="match status" value="1"/>
</dbReference>
<dbReference type="InterPro" id="IPR044094">
    <property type="entry name" value="AtsA-like_MBL-fold"/>
</dbReference>
<dbReference type="GO" id="GO:0042781">
    <property type="term" value="F:3'-tRNA processing endoribonuclease activity"/>
    <property type="evidence" value="ECO:0007669"/>
    <property type="project" value="TreeGrafter"/>
</dbReference>
<proteinExistence type="predicted"/>
<dbReference type="PANTHER" id="PTHR46018:SF2">
    <property type="entry name" value="ZINC PHOSPHODIESTERASE ELAC PROTEIN 1"/>
    <property type="match status" value="1"/>
</dbReference>
<dbReference type="Proteomes" id="UP000282106">
    <property type="component" value="Unassembled WGS sequence"/>
</dbReference>
<dbReference type="InterPro" id="IPR036866">
    <property type="entry name" value="RibonucZ/Hydroxyglut_hydro"/>
</dbReference>
<evidence type="ECO:0000313" key="4">
    <source>
        <dbReference type="Proteomes" id="UP000282106"/>
    </source>
</evidence>
<protein>
    <submittedName>
        <fullName evidence="3">MBL fold metallo-hydrolase</fullName>
    </submittedName>
</protein>
<keyword evidence="1 3" id="KW-0378">Hydrolase</keyword>
<feature type="domain" description="Metallo-beta-lactamase" evidence="2">
    <location>
        <begin position="71"/>
        <end position="273"/>
    </location>
</feature>
<evidence type="ECO:0000313" key="3">
    <source>
        <dbReference type="EMBL" id="ROH86523.1"/>
    </source>
</evidence>
<dbReference type="EMBL" id="RJVO01000009">
    <property type="protein sequence ID" value="ROH86523.1"/>
    <property type="molecule type" value="Genomic_DNA"/>
</dbReference>
<dbReference type="FunCoup" id="A0A3N0V1D4">
    <property type="interactions" value="372"/>
</dbReference>
<evidence type="ECO:0000259" key="2">
    <source>
        <dbReference type="SMART" id="SM00849"/>
    </source>
</evidence>
<dbReference type="InParanoid" id="A0A3N0V1D4"/>
<dbReference type="AlphaFoldDB" id="A0A3N0V1D4"/>
<dbReference type="RefSeq" id="WP_123212919.1">
    <property type="nucleotide sequence ID" value="NZ_RJVO01000009.1"/>
</dbReference>
<sequence>MRFLSWSLGIVALLALAVFGLLQLTPVQDRLIDRVIRKNVDNSAAQALFKDDAMRLLVCGSGSPLPHPTRARPCLAVIAGGKFYIVDTGPGSWNQLALRHIPAERIGAILYTHFHSDHIGELGEFNMQTWVAGRPGPLAVYGPEGVQRLVAGYSEAYALDRGYRTAHHGAEMLPPERGEMQAHTLALPADGHRVPAFEDGELKVSVFAVHHEPIEPAVGYRFDYKGRSLVISGDTRRDERIVTAAEGADLLAHEAQAQHLVARMHTLTAEAGRPRISKIFGDIPNYHTSPVEAAELANAAKVPLLLLYHLTPSPPNRIAEQVFMRGVKAVRPEGVVLSDDGTLITLPLAGGAPQVGRFDP</sequence>
<dbReference type="PANTHER" id="PTHR46018">
    <property type="entry name" value="ZINC PHOSPHODIESTERASE ELAC PROTEIN 1"/>
    <property type="match status" value="1"/>
</dbReference>
<gene>
    <name evidence="3" type="ORF">ED208_15945</name>
</gene>
<dbReference type="SMART" id="SM00849">
    <property type="entry name" value="Lactamase_B"/>
    <property type="match status" value="1"/>
</dbReference>
<dbReference type="Pfam" id="PF12706">
    <property type="entry name" value="Lactamase_B_2"/>
    <property type="match status" value="1"/>
</dbReference>
<dbReference type="Gene3D" id="3.60.15.10">
    <property type="entry name" value="Ribonuclease Z/Hydroxyacylglutathione hydrolase-like"/>
    <property type="match status" value="1"/>
</dbReference>
<dbReference type="InterPro" id="IPR001279">
    <property type="entry name" value="Metallo-B-lactamas"/>
</dbReference>
<evidence type="ECO:0000256" key="1">
    <source>
        <dbReference type="ARBA" id="ARBA00022801"/>
    </source>
</evidence>
<comment type="caution">
    <text evidence="3">The sequence shown here is derived from an EMBL/GenBank/DDBJ whole genome shotgun (WGS) entry which is preliminary data.</text>
</comment>
<name>A0A3N0V1D4_9GAMM</name>